<dbReference type="InterPro" id="IPR038770">
    <property type="entry name" value="Na+/solute_symporter_sf"/>
</dbReference>
<feature type="transmembrane region" description="Helical" evidence="8">
    <location>
        <begin position="291"/>
        <end position="313"/>
    </location>
</feature>
<dbReference type="EMBL" id="KF269434">
    <property type="protein sequence ID" value="AHZ59553.1"/>
    <property type="molecule type" value="Genomic_DNA"/>
</dbReference>
<reference evidence="9" key="1">
    <citation type="journal article" date="2014" name="BMC Evol. Biol.">
        <title>A recently transferred cluster of bacterial genes in Trichomonas vaginalis - lateral gene transfer and the fate of acquired genes.</title>
        <authorList>
            <person name="Strese A."/>
            <person name="Backlund A."/>
            <person name="Alsmark C."/>
        </authorList>
    </citation>
    <scope>NUCLEOTIDE SEQUENCE</scope>
    <source>
        <strain evidence="9">Casu2</strain>
        <strain evidence="10">G3</strain>
        <strain evidence="11">Moz-4</strain>
        <strain evidence="12">Pinna</strain>
        <strain evidence="13">Tor-A</strain>
    </source>
</reference>
<dbReference type="EMBL" id="KF269437">
    <property type="protein sequence ID" value="AHZ59556.1"/>
    <property type="molecule type" value="Genomic_DNA"/>
</dbReference>
<comment type="subcellular location">
    <subcellularLocation>
        <location evidence="1">Cell membrane</location>
        <topology evidence="1">Multi-pass membrane protein</topology>
    </subcellularLocation>
</comment>
<dbReference type="AlphaFoldDB" id="A0A024E1C4"/>
<evidence type="ECO:0000256" key="7">
    <source>
        <dbReference type="ARBA" id="ARBA00023136"/>
    </source>
</evidence>
<feature type="transmembrane region" description="Helical" evidence="8">
    <location>
        <begin position="6"/>
        <end position="25"/>
    </location>
</feature>
<comment type="similarity">
    <text evidence="2">Belongs to the auxin efflux carrier (TC 2.A.69) family.</text>
</comment>
<feature type="transmembrane region" description="Helical" evidence="8">
    <location>
        <begin position="227"/>
        <end position="248"/>
    </location>
</feature>
<keyword evidence="4" id="KW-1003">Cell membrane</keyword>
<evidence type="ECO:0000313" key="11">
    <source>
        <dbReference type="EMBL" id="AHZ59554.1"/>
    </source>
</evidence>
<dbReference type="InterPro" id="IPR004776">
    <property type="entry name" value="Mem_transp_PIN-like"/>
</dbReference>
<accession>A0A024E1C4</accession>
<dbReference type="EMBL" id="KF269435">
    <property type="protein sequence ID" value="AHZ59554.1"/>
    <property type="molecule type" value="Genomic_DNA"/>
</dbReference>
<dbReference type="GO" id="GO:0055085">
    <property type="term" value="P:transmembrane transport"/>
    <property type="evidence" value="ECO:0007669"/>
    <property type="project" value="InterPro"/>
</dbReference>
<evidence type="ECO:0000256" key="4">
    <source>
        <dbReference type="ARBA" id="ARBA00022475"/>
    </source>
</evidence>
<evidence type="ECO:0000313" key="10">
    <source>
        <dbReference type="EMBL" id="AHZ59553.1"/>
    </source>
</evidence>
<organism evidence="9">
    <name type="scientific">Trichomonas vaginalis</name>
    <dbReference type="NCBI Taxonomy" id="5722"/>
    <lineage>
        <taxon>Eukaryota</taxon>
        <taxon>Metamonada</taxon>
        <taxon>Parabasalia</taxon>
        <taxon>Trichomonadida</taxon>
        <taxon>Trichomonadidae</taxon>
        <taxon>Trichomonas</taxon>
    </lineage>
</organism>
<protein>
    <submittedName>
        <fullName evidence="9">Auxin efflux carrier family protein</fullName>
    </submittedName>
</protein>
<dbReference type="GO" id="GO:0005886">
    <property type="term" value="C:plasma membrane"/>
    <property type="evidence" value="ECO:0007669"/>
    <property type="project" value="UniProtKB-SubCell"/>
</dbReference>
<evidence type="ECO:0000313" key="12">
    <source>
        <dbReference type="EMBL" id="AHZ59555.1"/>
    </source>
</evidence>
<feature type="transmembrane region" description="Helical" evidence="8">
    <location>
        <begin position="67"/>
        <end position="91"/>
    </location>
</feature>
<feature type="transmembrane region" description="Helical" evidence="8">
    <location>
        <begin position="173"/>
        <end position="195"/>
    </location>
</feature>
<evidence type="ECO:0000313" key="9">
    <source>
        <dbReference type="EMBL" id="AHZ59552.1"/>
    </source>
</evidence>
<dbReference type="EMBL" id="KF269436">
    <property type="protein sequence ID" value="AHZ59555.1"/>
    <property type="molecule type" value="Genomic_DNA"/>
</dbReference>
<feature type="transmembrane region" description="Helical" evidence="8">
    <location>
        <begin position="130"/>
        <end position="152"/>
    </location>
</feature>
<name>A0A024E1C4_TRIVA</name>
<evidence type="ECO:0000256" key="5">
    <source>
        <dbReference type="ARBA" id="ARBA00022692"/>
    </source>
</evidence>
<proteinExistence type="inferred from homology"/>
<dbReference type="PANTHER" id="PTHR36838">
    <property type="entry name" value="AUXIN EFFLUX CARRIER FAMILY PROTEIN"/>
    <property type="match status" value="1"/>
</dbReference>
<sequence>MSNLLMGFNIVSPVFIVLLLGYFAKQKGYIDNNFVDKGTWIVFYMALPFKLFYDIKNARIESLHPKYVVYILLGVIFVIFISLVIGKILTIKDKRKLSAFIHCAYRSNFVYVGFPILDIIYNGAPSMEHMIVIIAFGLTLYNIAAIVILTYYSEVEDKSISISNILIKIIKNPMIAGVVFGSIFNFLNIPVYQGIDKAIEMVAKISTPMSLILIGASLNFETSKDDFKFMFISAFIKTVLAPLMLIPIGVKLGFTNMELGIAYIFWATPCAANCFIFTKQMKSDYEFASKVITLSFIMSIITYPVSISMMNYFNLLH</sequence>
<dbReference type="VEuPathDB" id="TrichDB:TVAGG3_0446980"/>
<keyword evidence="3" id="KW-0813">Transport</keyword>
<dbReference type="VEuPathDB" id="TrichDB:TVAG_243690"/>
<dbReference type="EMBL" id="KF269433">
    <property type="protein sequence ID" value="AHZ59552.1"/>
    <property type="molecule type" value="Genomic_DNA"/>
</dbReference>
<evidence type="ECO:0000256" key="3">
    <source>
        <dbReference type="ARBA" id="ARBA00022448"/>
    </source>
</evidence>
<feature type="transmembrane region" description="Helical" evidence="8">
    <location>
        <begin position="201"/>
        <end position="220"/>
    </location>
</feature>
<evidence type="ECO:0000256" key="6">
    <source>
        <dbReference type="ARBA" id="ARBA00022989"/>
    </source>
</evidence>
<evidence type="ECO:0000256" key="1">
    <source>
        <dbReference type="ARBA" id="ARBA00004651"/>
    </source>
</evidence>
<keyword evidence="7 8" id="KW-0472">Membrane</keyword>
<feature type="transmembrane region" description="Helical" evidence="8">
    <location>
        <begin position="260"/>
        <end position="279"/>
    </location>
</feature>
<evidence type="ECO:0000256" key="2">
    <source>
        <dbReference type="ARBA" id="ARBA00010145"/>
    </source>
</evidence>
<gene>
    <name evidence="9" type="ORF">TVAG_243690.2</name>
</gene>
<dbReference type="Gene3D" id="1.20.1530.20">
    <property type="match status" value="1"/>
</dbReference>
<evidence type="ECO:0000313" key="13">
    <source>
        <dbReference type="EMBL" id="AHZ59556.1"/>
    </source>
</evidence>
<feature type="transmembrane region" description="Helical" evidence="8">
    <location>
        <begin position="103"/>
        <end position="124"/>
    </location>
</feature>
<evidence type="ECO:0000256" key="8">
    <source>
        <dbReference type="SAM" id="Phobius"/>
    </source>
</evidence>
<dbReference type="Pfam" id="PF03547">
    <property type="entry name" value="Mem_trans"/>
    <property type="match status" value="1"/>
</dbReference>
<keyword evidence="6 8" id="KW-1133">Transmembrane helix</keyword>
<keyword evidence="5 8" id="KW-0812">Transmembrane</keyword>
<dbReference type="PANTHER" id="PTHR36838:SF4">
    <property type="entry name" value="AUXIN EFFLUX CARRIER FAMILY PROTEIN"/>
    <property type="match status" value="1"/>
</dbReference>